<dbReference type="EMBL" id="JAUEDK010000081">
    <property type="protein sequence ID" value="MDN0077660.1"/>
    <property type="molecule type" value="Genomic_DNA"/>
</dbReference>
<evidence type="ECO:0000259" key="2">
    <source>
        <dbReference type="Pfam" id="PF20437"/>
    </source>
</evidence>
<dbReference type="InterPro" id="IPR041699">
    <property type="entry name" value="AAA_32"/>
</dbReference>
<sequence>MEDLTEIIGQVRAIDATRFGVGMRHHGYNIYVMGPHGSGKRTMVRELLSQELCATGAPASDWCYVNNFAQPHKPRAIRLPAGMGFKLRADMQQLVDELHATIPAVFEGDEYRRRLDKINEEFSERQTQAFDAIGDEANSRGIVLLRTLKGFSLAPAKNGEVLSPEEFGKLTPQEQQRIERDTEMLRERLEKVIRQVPRWRRERLARVDKLNEEAVLFAVGHLIDSLREDFAGIEAVQAYLDEVRQNIIENIDDFRQPKDDGDSSPSLSNMAPDGADFARFRVNVLVEHAESSCPPVIDEEHPTCQNLIGRVEHLSHMGVLVTDFMQIKPGALHLANGGYLVLDALKLLTQPFSWEALKRALSTREVRIESIGQMFSLISTVSLEPEPIPLDVKVLLLGDRMLYYLLAAYDSEFAALFKRSGRPRG</sequence>
<dbReference type="Pfam" id="PF13654">
    <property type="entry name" value="AAA_32"/>
    <property type="match status" value="1"/>
</dbReference>
<evidence type="ECO:0000259" key="1">
    <source>
        <dbReference type="Pfam" id="PF13654"/>
    </source>
</evidence>
<protein>
    <submittedName>
        <fullName evidence="3">ATP-binding protein</fullName>
    </submittedName>
</protein>
<keyword evidence="3" id="KW-0547">Nucleotide-binding</keyword>
<dbReference type="GO" id="GO:0005524">
    <property type="term" value="F:ATP binding"/>
    <property type="evidence" value="ECO:0007669"/>
    <property type="project" value="UniProtKB-KW"/>
</dbReference>
<dbReference type="InterPro" id="IPR027417">
    <property type="entry name" value="P-loop_NTPase"/>
</dbReference>
<name>A0ABT7XV97_9NEIS</name>
<organism evidence="3 4">
    <name type="scientific">Crenobacter oryzisoli</name>
    <dbReference type="NCBI Taxonomy" id="3056844"/>
    <lineage>
        <taxon>Bacteria</taxon>
        <taxon>Pseudomonadati</taxon>
        <taxon>Pseudomonadota</taxon>
        <taxon>Betaproteobacteria</taxon>
        <taxon>Neisseriales</taxon>
        <taxon>Neisseriaceae</taxon>
        <taxon>Crenobacter</taxon>
    </lineage>
</organism>
<dbReference type="RefSeq" id="WP_289832282.1">
    <property type="nucleotide sequence ID" value="NZ_JAUEDK010000081.1"/>
</dbReference>
<dbReference type="SUPFAM" id="SSF52540">
    <property type="entry name" value="P-loop containing nucleoside triphosphate hydrolases"/>
    <property type="match status" value="1"/>
</dbReference>
<evidence type="ECO:0000313" key="4">
    <source>
        <dbReference type="Proteomes" id="UP001168540"/>
    </source>
</evidence>
<dbReference type="InterPro" id="IPR046844">
    <property type="entry name" value="Lon-like_helical"/>
</dbReference>
<dbReference type="Pfam" id="PF20437">
    <property type="entry name" value="LonC_helical"/>
    <property type="match status" value="1"/>
</dbReference>
<dbReference type="Proteomes" id="UP001168540">
    <property type="component" value="Unassembled WGS sequence"/>
</dbReference>
<gene>
    <name evidence="3" type="ORF">QU481_22850</name>
</gene>
<reference evidence="3" key="1">
    <citation type="submission" date="2023-06" db="EMBL/GenBank/DDBJ databases">
        <authorList>
            <person name="Zhang S."/>
        </authorList>
    </citation>
    <scope>NUCLEOTIDE SEQUENCE</scope>
    <source>
        <strain evidence="3">SG2303</strain>
    </source>
</reference>
<feature type="domain" description="Lon protease AAA" evidence="1">
    <location>
        <begin position="294"/>
        <end position="418"/>
    </location>
</feature>
<proteinExistence type="predicted"/>
<accession>A0ABT7XV97</accession>
<comment type="caution">
    <text evidence="3">The sequence shown here is derived from an EMBL/GenBank/DDBJ whole genome shotgun (WGS) entry which is preliminary data.</text>
</comment>
<evidence type="ECO:0000313" key="3">
    <source>
        <dbReference type="EMBL" id="MDN0077660.1"/>
    </source>
</evidence>
<keyword evidence="3" id="KW-0067">ATP-binding</keyword>
<dbReference type="Gene3D" id="3.40.50.300">
    <property type="entry name" value="P-loop containing nucleotide triphosphate hydrolases"/>
    <property type="match status" value="2"/>
</dbReference>
<feature type="domain" description="Lon-like helical" evidence="2">
    <location>
        <begin position="61"/>
        <end position="94"/>
    </location>
</feature>
<keyword evidence="4" id="KW-1185">Reference proteome</keyword>